<evidence type="ECO:0008006" key="4">
    <source>
        <dbReference type="Google" id="ProtNLM"/>
    </source>
</evidence>
<keyword evidence="3" id="KW-1185">Reference proteome</keyword>
<dbReference type="PANTHER" id="PTHR12788:SF10">
    <property type="entry name" value="PROTEIN-TYROSINE SULFOTRANSFERASE"/>
    <property type="match status" value="1"/>
</dbReference>
<evidence type="ECO:0000256" key="1">
    <source>
        <dbReference type="ARBA" id="ARBA00022679"/>
    </source>
</evidence>
<sequence>MADFESALMATQADLTRSQNTHPAPLAADPPEAELRALHALQAKGDYAAAVSGAKRLLATAPTNRDLLLIEAHSLRMMQQPDAALAALDRLAAHHPNFSQLFLERGLCHVVQRDAPAAIFALRTAVTTNPALAMGWRMLDGLYRMTGDMRSAELAARHFAHLASLPPPIVQAKVLFGDGEVDVAETLIRRFLLEAGNHPEAMRLLAQIGHRRNVLDDAEALYEGVLGLVPDHDEARHEYVQVLIARHKFPQAREALEPLLKRDPRGHAHRIQAATIRVGLGDFESVIPEYRAMIAEISGDTLEARVRRADLNLWLGHALKTEARTAEAIDAYMAATADRPDFGDAWWSLANLKTYRFSAESIAILKDQLESPAIADVDRVHIAFALGKALEDAGDYEGSWAAYSRGNAMHRAGNGYLPEVFETNTREQKRVCTPTFFAAREGWGLDDPSPIFVLGLPRSGSTLLEQILASHSMVEGTQELPDIQRIVHELQGRELNFDKPLYPGSLEDLDKEAVRRFGEQYIADTMPNRILGRPFFIDKMPNNFRHIGLIHLILPNAKIIDARRDAMSCCFSNLKQLFAQGQEFTYGIEDIARYYKTYVELMDHWDAVLPGRVLRVQHEDVVDDLEGSVRRILDYCGLPFEEACIEFHKTKRSVRTPSSEQVRQPIFRDGLDQWKNYETWLEPLREALGPELAPR</sequence>
<organism evidence="2 3">
    <name type="scientific">Novosphingobium sediminis</name>
    <dbReference type="NCBI Taxonomy" id="707214"/>
    <lineage>
        <taxon>Bacteria</taxon>
        <taxon>Pseudomonadati</taxon>
        <taxon>Pseudomonadota</taxon>
        <taxon>Alphaproteobacteria</taxon>
        <taxon>Sphingomonadales</taxon>
        <taxon>Sphingomonadaceae</taxon>
        <taxon>Novosphingobium</taxon>
    </lineage>
</organism>
<dbReference type="PANTHER" id="PTHR12788">
    <property type="entry name" value="PROTEIN-TYROSINE SULFOTRANSFERASE 2"/>
    <property type="match status" value="1"/>
</dbReference>
<dbReference type="SUPFAM" id="SSF52540">
    <property type="entry name" value="P-loop containing nucleoside triphosphate hydrolases"/>
    <property type="match status" value="1"/>
</dbReference>
<dbReference type="SUPFAM" id="SSF48452">
    <property type="entry name" value="TPR-like"/>
    <property type="match status" value="1"/>
</dbReference>
<evidence type="ECO:0000313" key="2">
    <source>
        <dbReference type="EMBL" id="GEN98199.1"/>
    </source>
</evidence>
<dbReference type="Pfam" id="PF13469">
    <property type="entry name" value="Sulfotransfer_3"/>
    <property type="match status" value="1"/>
</dbReference>
<accession>A0A512AES8</accession>
<protein>
    <recommendedName>
        <fullName evidence="4">Sulfotransferase</fullName>
    </recommendedName>
</protein>
<dbReference type="AlphaFoldDB" id="A0A512AES8"/>
<dbReference type="InterPro" id="IPR026634">
    <property type="entry name" value="TPST-like"/>
</dbReference>
<evidence type="ECO:0000313" key="3">
    <source>
        <dbReference type="Proteomes" id="UP000321464"/>
    </source>
</evidence>
<reference evidence="2 3" key="1">
    <citation type="submission" date="2019-07" db="EMBL/GenBank/DDBJ databases">
        <title>Whole genome shotgun sequence of Novosphingobium sediminis NBRC 106119.</title>
        <authorList>
            <person name="Hosoyama A."/>
            <person name="Uohara A."/>
            <person name="Ohji S."/>
            <person name="Ichikawa N."/>
        </authorList>
    </citation>
    <scope>NUCLEOTIDE SEQUENCE [LARGE SCALE GENOMIC DNA]</scope>
    <source>
        <strain evidence="2 3">NBRC 106119</strain>
    </source>
</reference>
<dbReference type="Gene3D" id="1.25.40.10">
    <property type="entry name" value="Tetratricopeptide repeat domain"/>
    <property type="match status" value="2"/>
</dbReference>
<dbReference type="Gene3D" id="3.40.50.300">
    <property type="entry name" value="P-loop containing nucleotide triphosphate hydrolases"/>
    <property type="match status" value="1"/>
</dbReference>
<keyword evidence="1" id="KW-0808">Transferase</keyword>
<dbReference type="Pfam" id="PF13432">
    <property type="entry name" value="TPR_16"/>
    <property type="match status" value="1"/>
</dbReference>
<proteinExistence type="predicted"/>
<dbReference type="RefSeq" id="WP_246134949.1">
    <property type="nucleotide sequence ID" value="NZ_BJYR01000001.1"/>
</dbReference>
<dbReference type="GO" id="GO:0008476">
    <property type="term" value="F:protein-tyrosine sulfotransferase activity"/>
    <property type="evidence" value="ECO:0007669"/>
    <property type="project" value="InterPro"/>
</dbReference>
<dbReference type="InterPro" id="IPR011990">
    <property type="entry name" value="TPR-like_helical_dom_sf"/>
</dbReference>
<dbReference type="EMBL" id="BJYR01000001">
    <property type="protein sequence ID" value="GEN98199.1"/>
    <property type="molecule type" value="Genomic_DNA"/>
</dbReference>
<dbReference type="Pfam" id="PF14559">
    <property type="entry name" value="TPR_19"/>
    <property type="match status" value="1"/>
</dbReference>
<name>A0A512AES8_9SPHN</name>
<gene>
    <name evidence="2" type="ORF">NSE01_00320</name>
</gene>
<comment type="caution">
    <text evidence="2">The sequence shown here is derived from an EMBL/GenBank/DDBJ whole genome shotgun (WGS) entry which is preliminary data.</text>
</comment>
<dbReference type="Proteomes" id="UP000321464">
    <property type="component" value="Unassembled WGS sequence"/>
</dbReference>
<dbReference type="InterPro" id="IPR027417">
    <property type="entry name" value="P-loop_NTPase"/>
</dbReference>